<dbReference type="OrthoDB" id="3019905at2759"/>
<dbReference type="PROSITE" id="PS50181">
    <property type="entry name" value="FBOX"/>
    <property type="match status" value="1"/>
</dbReference>
<feature type="domain" description="F-box" evidence="1">
    <location>
        <begin position="2"/>
        <end position="48"/>
    </location>
</feature>
<dbReference type="Proteomes" id="UP000807342">
    <property type="component" value="Unassembled WGS sequence"/>
</dbReference>
<dbReference type="InterPro" id="IPR036047">
    <property type="entry name" value="F-box-like_dom_sf"/>
</dbReference>
<dbReference type="SUPFAM" id="SSF81383">
    <property type="entry name" value="F-box domain"/>
    <property type="match status" value="1"/>
</dbReference>
<evidence type="ECO:0000259" key="1">
    <source>
        <dbReference type="PROSITE" id="PS50181"/>
    </source>
</evidence>
<dbReference type="InterPro" id="IPR001810">
    <property type="entry name" value="F-box_dom"/>
</dbReference>
<reference evidence="2" key="1">
    <citation type="submission" date="2020-11" db="EMBL/GenBank/DDBJ databases">
        <authorList>
            <consortium name="DOE Joint Genome Institute"/>
            <person name="Ahrendt S."/>
            <person name="Riley R."/>
            <person name="Andreopoulos W."/>
            <person name="Labutti K."/>
            <person name="Pangilinan J."/>
            <person name="Ruiz-Duenas F.J."/>
            <person name="Barrasa J.M."/>
            <person name="Sanchez-Garcia M."/>
            <person name="Camarero S."/>
            <person name="Miyauchi S."/>
            <person name="Serrano A."/>
            <person name="Linde D."/>
            <person name="Babiker R."/>
            <person name="Drula E."/>
            <person name="Ayuso-Fernandez I."/>
            <person name="Pacheco R."/>
            <person name="Padilla G."/>
            <person name="Ferreira P."/>
            <person name="Barriuso J."/>
            <person name="Kellner H."/>
            <person name="Castanera R."/>
            <person name="Alfaro M."/>
            <person name="Ramirez L."/>
            <person name="Pisabarro A.G."/>
            <person name="Kuo A."/>
            <person name="Tritt A."/>
            <person name="Lipzen A."/>
            <person name="He G."/>
            <person name="Yan M."/>
            <person name="Ng V."/>
            <person name="Cullen D."/>
            <person name="Martin F."/>
            <person name="Rosso M.-N."/>
            <person name="Henrissat B."/>
            <person name="Hibbett D."/>
            <person name="Martinez A.T."/>
            <person name="Grigoriev I.V."/>
        </authorList>
    </citation>
    <scope>NUCLEOTIDE SEQUENCE</scope>
    <source>
        <strain evidence="2">MF-IS2</strain>
    </source>
</reference>
<sequence>MSLDFSFFADDMVLEILGHLPALDIVRYRKVCRRIYQASKERSVWIDAFLRAQCPLPSLDLETTPTQDIERLLVRMEIMDAKWSGIRPRFPQMDKKPSLKGSSLTPPIYDLMLPFLVETKRDGRGITYAWYRRGDLQNPTLEYQISTNFLPLMTHLHSYIDIVRSALYIVYPQIVPESPDSEARHHLKIIKFECSKENAVTKTLEHEIPMQDPGSDERMCELSVNNGYATLFRYATNHRVIELFHLETGRTTTYPVHVRPTLLYATIPILNRLYPS</sequence>
<evidence type="ECO:0000313" key="3">
    <source>
        <dbReference type="Proteomes" id="UP000807342"/>
    </source>
</evidence>
<keyword evidence="3" id="KW-1185">Reference proteome</keyword>
<dbReference type="Gene3D" id="1.20.1280.50">
    <property type="match status" value="1"/>
</dbReference>
<name>A0A9P5XK67_9AGAR</name>
<evidence type="ECO:0000313" key="2">
    <source>
        <dbReference type="EMBL" id="KAF9452898.1"/>
    </source>
</evidence>
<protein>
    <recommendedName>
        <fullName evidence="1">F-box domain-containing protein</fullName>
    </recommendedName>
</protein>
<dbReference type="SMART" id="SM00256">
    <property type="entry name" value="FBOX"/>
    <property type="match status" value="1"/>
</dbReference>
<proteinExistence type="predicted"/>
<dbReference type="Pfam" id="PF00646">
    <property type="entry name" value="F-box"/>
    <property type="match status" value="1"/>
</dbReference>
<dbReference type="EMBL" id="MU151066">
    <property type="protein sequence ID" value="KAF9452898.1"/>
    <property type="molecule type" value="Genomic_DNA"/>
</dbReference>
<comment type="caution">
    <text evidence="2">The sequence shown here is derived from an EMBL/GenBank/DDBJ whole genome shotgun (WGS) entry which is preliminary data.</text>
</comment>
<organism evidence="2 3">
    <name type="scientific">Macrolepiota fuliginosa MF-IS2</name>
    <dbReference type="NCBI Taxonomy" id="1400762"/>
    <lineage>
        <taxon>Eukaryota</taxon>
        <taxon>Fungi</taxon>
        <taxon>Dikarya</taxon>
        <taxon>Basidiomycota</taxon>
        <taxon>Agaricomycotina</taxon>
        <taxon>Agaricomycetes</taxon>
        <taxon>Agaricomycetidae</taxon>
        <taxon>Agaricales</taxon>
        <taxon>Agaricineae</taxon>
        <taxon>Agaricaceae</taxon>
        <taxon>Macrolepiota</taxon>
    </lineage>
</organism>
<gene>
    <name evidence="2" type="ORF">P691DRAFT_131951</name>
</gene>
<dbReference type="AlphaFoldDB" id="A0A9P5XK67"/>
<accession>A0A9P5XK67</accession>